<evidence type="ECO:0000256" key="5">
    <source>
        <dbReference type="PROSITE-ProRule" id="PRU00277"/>
    </source>
</evidence>
<dbReference type="InterPro" id="IPR046357">
    <property type="entry name" value="PPIase_dom_sf"/>
</dbReference>
<dbReference type="AlphaFoldDB" id="A0A9Q0S485"/>
<protein>
    <recommendedName>
        <fullName evidence="2 5">peptidylprolyl isomerase</fullName>
        <ecNumber evidence="2 5">5.2.1.8</ecNumber>
    </recommendedName>
</protein>
<evidence type="ECO:0000259" key="7">
    <source>
        <dbReference type="PROSITE" id="PS50059"/>
    </source>
</evidence>
<dbReference type="PROSITE" id="PS50059">
    <property type="entry name" value="FKBP_PPIASE"/>
    <property type="match status" value="1"/>
</dbReference>
<dbReference type="GO" id="GO:0003755">
    <property type="term" value="F:peptidyl-prolyl cis-trans isomerase activity"/>
    <property type="evidence" value="ECO:0007669"/>
    <property type="project" value="UniProtKB-KW"/>
</dbReference>
<sequence>MKTVASICIVLAALSSIVNSQKLQITVEENIEDCQYRAQKGDTLYTYYTGTFENGEVFDSNVGKRPYTFRLGARQVIRGMEQGTLGMCEGEKRELIIPSELAYGENGAGDIIPPNTTLIFQVELVKIMRNDEL</sequence>
<feature type="chain" id="PRO_5040268950" description="peptidylprolyl isomerase" evidence="6">
    <location>
        <begin position="21"/>
        <end position="133"/>
    </location>
</feature>
<dbReference type="Gene3D" id="3.10.50.40">
    <property type="match status" value="1"/>
</dbReference>
<dbReference type="FunFam" id="3.10.50.40:FF:000006">
    <property type="entry name" value="Peptidyl-prolyl cis-trans isomerase"/>
    <property type="match status" value="1"/>
</dbReference>
<evidence type="ECO:0000256" key="1">
    <source>
        <dbReference type="ARBA" id="ARBA00000971"/>
    </source>
</evidence>
<dbReference type="OrthoDB" id="1902587at2759"/>
<dbReference type="Proteomes" id="UP001151699">
    <property type="component" value="Chromosome B"/>
</dbReference>
<comment type="caution">
    <text evidence="8">The sequence shown here is derived from an EMBL/GenBank/DDBJ whole genome shotgun (WGS) entry which is preliminary data.</text>
</comment>
<dbReference type="InterPro" id="IPR044609">
    <property type="entry name" value="FKBP2/11"/>
</dbReference>
<accession>A0A9Q0S485</accession>
<evidence type="ECO:0000313" key="9">
    <source>
        <dbReference type="Proteomes" id="UP001151699"/>
    </source>
</evidence>
<reference evidence="8" key="1">
    <citation type="submission" date="2022-07" db="EMBL/GenBank/DDBJ databases">
        <authorList>
            <person name="Trinca V."/>
            <person name="Uliana J.V.C."/>
            <person name="Torres T.T."/>
            <person name="Ward R.J."/>
            <person name="Monesi N."/>
        </authorList>
    </citation>
    <scope>NUCLEOTIDE SEQUENCE</scope>
    <source>
        <strain evidence="8">HSMRA1968</strain>
        <tissue evidence="8">Whole embryos</tissue>
    </source>
</reference>
<feature type="signal peptide" evidence="6">
    <location>
        <begin position="1"/>
        <end position="20"/>
    </location>
</feature>
<dbReference type="InterPro" id="IPR001179">
    <property type="entry name" value="PPIase_FKBP_dom"/>
</dbReference>
<keyword evidence="3 5" id="KW-0697">Rotamase</keyword>
<dbReference type="PANTHER" id="PTHR45779:SF7">
    <property type="entry name" value="PEPTIDYLPROLYL ISOMERASE"/>
    <property type="match status" value="1"/>
</dbReference>
<gene>
    <name evidence="8" type="primary">Fkbp2_0</name>
    <name evidence="8" type="ORF">Bhyg_08323</name>
</gene>
<evidence type="ECO:0000256" key="4">
    <source>
        <dbReference type="ARBA" id="ARBA00023235"/>
    </source>
</evidence>
<dbReference type="EMBL" id="WJQU01000002">
    <property type="protein sequence ID" value="KAJ6643363.1"/>
    <property type="molecule type" value="Genomic_DNA"/>
</dbReference>
<dbReference type="SUPFAM" id="SSF54534">
    <property type="entry name" value="FKBP-like"/>
    <property type="match status" value="1"/>
</dbReference>
<organism evidence="8 9">
    <name type="scientific">Pseudolycoriella hygida</name>
    <dbReference type="NCBI Taxonomy" id="35572"/>
    <lineage>
        <taxon>Eukaryota</taxon>
        <taxon>Metazoa</taxon>
        <taxon>Ecdysozoa</taxon>
        <taxon>Arthropoda</taxon>
        <taxon>Hexapoda</taxon>
        <taxon>Insecta</taxon>
        <taxon>Pterygota</taxon>
        <taxon>Neoptera</taxon>
        <taxon>Endopterygota</taxon>
        <taxon>Diptera</taxon>
        <taxon>Nematocera</taxon>
        <taxon>Sciaroidea</taxon>
        <taxon>Sciaridae</taxon>
        <taxon>Pseudolycoriella</taxon>
    </lineage>
</organism>
<feature type="domain" description="PPIase FKBP-type" evidence="7">
    <location>
        <begin position="41"/>
        <end position="128"/>
    </location>
</feature>
<comment type="catalytic activity">
    <reaction evidence="1 5">
        <text>[protein]-peptidylproline (omega=180) = [protein]-peptidylproline (omega=0)</text>
        <dbReference type="Rhea" id="RHEA:16237"/>
        <dbReference type="Rhea" id="RHEA-COMP:10747"/>
        <dbReference type="Rhea" id="RHEA-COMP:10748"/>
        <dbReference type="ChEBI" id="CHEBI:83833"/>
        <dbReference type="ChEBI" id="CHEBI:83834"/>
        <dbReference type="EC" id="5.2.1.8"/>
    </reaction>
</comment>
<evidence type="ECO:0000313" key="8">
    <source>
        <dbReference type="EMBL" id="KAJ6643363.1"/>
    </source>
</evidence>
<evidence type="ECO:0000256" key="3">
    <source>
        <dbReference type="ARBA" id="ARBA00023110"/>
    </source>
</evidence>
<keyword evidence="4 5" id="KW-0413">Isomerase</keyword>
<dbReference type="EC" id="5.2.1.8" evidence="2 5"/>
<dbReference type="Pfam" id="PF00254">
    <property type="entry name" value="FKBP_C"/>
    <property type="match status" value="1"/>
</dbReference>
<name>A0A9Q0S485_9DIPT</name>
<evidence type="ECO:0000256" key="2">
    <source>
        <dbReference type="ARBA" id="ARBA00013194"/>
    </source>
</evidence>
<keyword evidence="6" id="KW-0732">Signal</keyword>
<dbReference type="PANTHER" id="PTHR45779">
    <property type="entry name" value="PEPTIDYLPROLYL ISOMERASE"/>
    <property type="match status" value="1"/>
</dbReference>
<evidence type="ECO:0000256" key="6">
    <source>
        <dbReference type="SAM" id="SignalP"/>
    </source>
</evidence>
<proteinExistence type="predicted"/>
<keyword evidence="9" id="KW-1185">Reference proteome</keyword>
<dbReference type="GO" id="GO:0005783">
    <property type="term" value="C:endoplasmic reticulum"/>
    <property type="evidence" value="ECO:0007669"/>
    <property type="project" value="TreeGrafter"/>
</dbReference>